<organism evidence="3">
    <name type="scientific">Amphimedon queenslandica</name>
    <name type="common">Sponge</name>
    <dbReference type="NCBI Taxonomy" id="400682"/>
    <lineage>
        <taxon>Eukaryota</taxon>
        <taxon>Metazoa</taxon>
        <taxon>Porifera</taxon>
        <taxon>Demospongiae</taxon>
        <taxon>Heteroscleromorpha</taxon>
        <taxon>Haplosclerida</taxon>
        <taxon>Niphatidae</taxon>
        <taxon>Amphimedon</taxon>
    </lineage>
</organism>
<feature type="coiled-coil region" evidence="1">
    <location>
        <begin position="343"/>
        <end position="446"/>
    </location>
</feature>
<dbReference type="OrthoDB" id="6066489at2759"/>
<dbReference type="Gene3D" id="1.20.5.990">
    <property type="entry name" value="Nemo cc2-lz domain - 1d5 darpin complex"/>
    <property type="match status" value="1"/>
</dbReference>
<feature type="compositionally biased region" description="Acidic residues" evidence="2">
    <location>
        <begin position="608"/>
        <end position="623"/>
    </location>
</feature>
<evidence type="ECO:0000256" key="1">
    <source>
        <dbReference type="SAM" id="Coils"/>
    </source>
</evidence>
<evidence type="ECO:0000256" key="2">
    <source>
        <dbReference type="SAM" id="MobiDB-lite"/>
    </source>
</evidence>
<dbReference type="STRING" id="400682.A0A1X7VI50"/>
<dbReference type="EnsemblMetazoa" id="Aqu2.1.39588_001">
    <property type="protein sequence ID" value="Aqu2.1.39588_001"/>
    <property type="gene ID" value="Aqu2.1.39588"/>
</dbReference>
<name>A0A1X7VI50_AMPQE</name>
<keyword evidence="1" id="KW-0175">Coiled coil</keyword>
<dbReference type="AlphaFoldDB" id="A0A1X7VI50"/>
<feature type="compositionally biased region" description="Basic and acidic residues" evidence="2">
    <location>
        <begin position="564"/>
        <end position="575"/>
    </location>
</feature>
<feature type="region of interest" description="Disordered" evidence="2">
    <location>
        <begin position="557"/>
        <end position="576"/>
    </location>
</feature>
<proteinExistence type="predicted"/>
<sequence>MYENPGPLELVRVTLQRDRYKKDCENKDKQILEYHEALAEKKTESMYQSSVIKELEKQLAAYAGGGDNNSPSDQGTKVRELEDQIAKVEDGKRLLVKAQETLQNDLRVAEVQLKDRDKTIQNLTGDLEYCKALNKESEKLKDTLKHLEEEMASTKKTVEELSVELSNKMVEIEDLNDLLEEKKQEIVRLTEEKTSTTHLAPEEKEQTIKQLKGQVDELVKKTKTQEGQMKKLVEKIQLREAELAIYKQDFESERNDRERIHAEYEELKTKTEQARKQNKVNKEAVANLGEVIKAQDEEIRILKTQLNTYSRKNDWNQDEEIQILTAQVNAYCREVDKQKGLLIQSQEKHKTEVSELNQKLNEEIKFKQELASELAKMRQQFDNLSRTNQQLDNELTRIRQQFTNILANNKQLLTAYHEERAMVTRLEDLNEKLKKANQVLMNKLKGHDASTASSQAHISSRHNDVPGGNYYQMSAQASSGPGAKGGDEMEHSNRAYSDLINEKPQFTAEEMAALFKKPGQPEYYEMESDYDKHEAEKEKIKIDKELEEIDQLRQKTPFLQELPKAADKDDDKGRPLDPNLVCPKCRKQYREGQIQKLRRHINASCSNEDSDESDEETDKDEEEIRLMAKQRRKEMQGPSTAEVLFNDDDDNSLPYDPNLVCPKCGKQYRVGEIQKLRRHINEFCTGIR</sequence>
<feature type="coiled-coil region" evidence="1">
    <location>
        <begin position="130"/>
        <end position="312"/>
    </location>
</feature>
<protein>
    <submittedName>
        <fullName evidence="3">Uncharacterized protein</fullName>
    </submittedName>
</protein>
<accession>A0A1X7VI50</accession>
<evidence type="ECO:0000313" key="3">
    <source>
        <dbReference type="EnsemblMetazoa" id="Aqu2.1.39588_001"/>
    </source>
</evidence>
<feature type="region of interest" description="Disordered" evidence="2">
    <location>
        <begin position="600"/>
        <end position="650"/>
    </location>
</feature>
<reference evidence="3" key="1">
    <citation type="submission" date="2017-05" db="UniProtKB">
        <authorList>
            <consortium name="EnsemblMetazoa"/>
        </authorList>
    </citation>
    <scope>IDENTIFICATION</scope>
</reference>
<dbReference type="InParanoid" id="A0A1X7VI50"/>